<evidence type="ECO:0000313" key="3">
    <source>
        <dbReference type="Proteomes" id="UP000177810"/>
    </source>
</evidence>
<dbReference type="STRING" id="1801990.A2V69_02025"/>
<organism evidence="2 3">
    <name type="scientific">Candidatus Portnoybacteria bacterium RBG_13_40_8</name>
    <dbReference type="NCBI Taxonomy" id="1801990"/>
    <lineage>
        <taxon>Bacteria</taxon>
        <taxon>Candidatus Portnoyibacteriota</taxon>
    </lineage>
</organism>
<name>A0A1G2F379_9BACT</name>
<evidence type="ECO:0000256" key="1">
    <source>
        <dbReference type="SAM" id="Phobius"/>
    </source>
</evidence>
<evidence type="ECO:0000313" key="2">
    <source>
        <dbReference type="EMBL" id="OGZ32038.1"/>
    </source>
</evidence>
<keyword evidence="1" id="KW-0472">Membrane</keyword>
<gene>
    <name evidence="2" type="ORF">A2V69_02025</name>
</gene>
<accession>A0A1G2F379</accession>
<dbReference type="EMBL" id="MHMT01000027">
    <property type="protein sequence ID" value="OGZ32038.1"/>
    <property type="molecule type" value="Genomic_DNA"/>
</dbReference>
<keyword evidence="1" id="KW-1133">Transmembrane helix</keyword>
<sequence>MNKLKIVLNKQLSLGVVLASVLFLSTIIGFGIHLVFAWTGPTANPPLGVPPPYPPITTAGGQTISGNLTLSGDLLKTGADGQLAVSLDKVFRDTGDSYLRLRTAAGGSTYADFAANNMYAAGDLTVAGGDISFLSGSGARIGSGGSGSMHVFQNTADDGSYEWFGWYSGASRAGIFLWDGGWNGCDAGKFCVFGDTHQLMLASNTGNVLVNDNLDVAGVVNVNNNRITNVATPTAASDAATKAYVDALAQGATAFRYAEGNTAPCPTVSGLTLRGVYYWDGLQNRPGAGTDCAARQTCICFYSSL</sequence>
<reference evidence="2 3" key="1">
    <citation type="journal article" date="2016" name="Nat. Commun.">
        <title>Thousands of microbial genomes shed light on interconnected biogeochemical processes in an aquifer system.</title>
        <authorList>
            <person name="Anantharaman K."/>
            <person name="Brown C.T."/>
            <person name="Hug L.A."/>
            <person name="Sharon I."/>
            <person name="Castelle C.J."/>
            <person name="Probst A.J."/>
            <person name="Thomas B.C."/>
            <person name="Singh A."/>
            <person name="Wilkins M.J."/>
            <person name="Karaoz U."/>
            <person name="Brodie E.L."/>
            <person name="Williams K.H."/>
            <person name="Hubbard S.S."/>
            <person name="Banfield J.F."/>
        </authorList>
    </citation>
    <scope>NUCLEOTIDE SEQUENCE [LARGE SCALE GENOMIC DNA]</scope>
</reference>
<protein>
    <submittedName>
        <fullName evidence="2">Uncharacterized protein</fullName>
    </submittedName>
</protein>
<proteinExistence type="predicted"/>
<comment type="caution">
    <text evidence="2">The sequence shown here is derived from an EMBL/GenBank/DDBJ whole genome shotgun (WGS) entry which is preliminary data.</text>
</comment>
<dbReference type="Proteomes" id="UP000177810">
    <property type="component" value="Unassembled WGS sequence"/>
</dbReference>
<keyword evidence="1" id="KW-0812">Transmembrane</keyword>
<dbReference type="AlphaFoldDB" id="A0A1G2F379"/>
<feature type="transmembrane region" description="Helical" evidence="1">
    <location>
        <begin position="12"/>
        <end position="38"/>
    </location>
</feature>